<name>A0A6J8ANM4_MYTCO</name>
<feature type="transmembrane region" description="Helical" evidence="1">
    <location>
        <begin position="221"/>
        <end position="241"/>
    </location>
</feature>
<keyword evidence="4" id="KW-1185">Reference proteome</keyword>
<keyword evidence="1" id="KW-0812">Transmembrane</keyword>
<keyword evidence="1" id="KW-0472">Membrane</keyword>
<gene>
    <name evidence="3" type="ORF">MCOR_8793</name>
</gene>
<organism evidence="3 4">
    <name type="scientific">Mytilus coruscus</name>
    <name type="common">Sea mussel</name>
    <dbReference type="NCBI Taxonomy" id="42192"/>
    <lineage>
        <taxon>Eukaryota</taxon>
        <taxon>Metazoa</taxon>
        <taxon>Spiralia</taxon>
        <taxon>Lophotrochozoa</taxon>
        <taxon>Mollusca</taxon>
        <taxon>Bivalvia</taxon>
        <taxon>Autobranchia</taxon>
        <taxon>Pteriomorphia</taxon>
        <taxon>Mytilida</taxon>
        <taxon>Mytiloidea</taxon>
        <taxon>Mytilidae</taxon>
        <taxon>Mytilinae</taxon>
        <taxon>Mytilus</taxon>
    </lineage>
</organism>
<feature type="domain" description="C-type lectin" evidence="2">
    <location>
        <begin position="1"/>
        <end position="99"/>
    </location>
</feature>
<dbReference type="EMBL" id="CACVKT020001609">
    <property type="protein sequence ID" value="CAC5369675.1"/>
    <property type="molecule type" value="Genomic_DNA"/>
</dbReference>
<evidence type="ECO:0000313" key="4">
    <source>
        <dbReference type="Proteomes" id="UP000507470"/>
    </source>
</evidence>
<dbReference type="PROSITE" id="PS50041">
    <property type="entry name" value="C_TYPE_LECTIN_2"/>
    <property type="match status" value="1"/>
</dbReference>
<dbReference type="CDD" id="cd00037">
    <property type="entry name" value="CLECT"/>
    <property type="match status" value="1"/>
</dbReference>
<evidence type="ECO:0000313" key="3">
    <source>
        <dbReference type="EMBL" id="CAC5369675.1"/>
    </source>
</evidence>
<dbReference type="InterPro" id="IPR001304">
    <property type="entry name" value="C-type_lectin-like"/>
</dbReference>
<dbReference type="InterPro" id="IPR016187">
    <property type="entry name" value="CTDL_fold"/>
</dbReference>
<evidence type="ECO:0000256" key="1">
    <source>
        <dbReference type="SAM" id="Phobius"/>
    </source>
</evidence>
<dbReference type="AlphaFoldDB" id="A0A6J8ANM4"/>
<dbReference type="SUPFAM" id="SSF56436">
    <property type="entry name" value="C-type lectin-like"/>
    <property type="match status" value="1"/>
</dbReference>
<sequence>MYTQEVTWPTARRMCQNEGGTLSGFDTIFFTTYFESTWAGISKIWTDHHSEKYVTELKFKPFPTDIQRENTFCVYAVYEDRKLQWSTESCDARHSFLCFHMRNVTFQRHRNQVVLHASVLKYVEQAHKVSDCTNELYKLGHRGYFVGGYEYNLENASCRIIEYISLVHDDNNRFLPSNSIDTYLYTSSKVSVERDISYNGIEFVTGNQDMPFEPTAEGVCLTTVFVIFGAVSSGIIFASFLKDIIHRSYTERCFTEKQTEEELQELDKCDILLKHQI</sequence>
<keyword evidence="1" id="KW-1133">Transmembrane helix</keyword>
<proteinExistence type="predicted"/>
<dbReference type="Gene3D" id="3.10.100.10">
    <property type="entry name" value="Mannose-Binding Protein A, subunit A"/>
    <property type="match status" value="1"/>
</dbReference>
<reference evidence="3 4" key="1">
    <citation type="submission" date="2020-06" db="EMBL/GenBank/DDBJ databases">
        <authorList>
            <person name="Li R."/>
            <person name="Bekaert M."/>
        </authorList>
    </citation>
    <scope>NUCLEOTIDE SEQUENCE [LARGE SCALE GENOMIC DNA]</scope>
    <source>
        <strain evidence="4">wild</strain>
    </source>
</reference>
<accession>A0A6J8ANM4</accession>
<evidence type="ECO:0000259" key="2">
    <source>
        <dbReference type="PROSITE" id="PS50041"/>
    </source>
</evidence>
<dbReference type="InterPro" id="IPR016186">
    <property type="entry name" value="C-type_lectin-like/link_sf"/>
</dbReference>
<dbReference type="Proteomes" id="UP000507470">
    <property type="component" value="Unassembled WGS sequence"/>
</dbReference>
<protein>
    <recommendedName>
        <fullName evidence="2">C-type lectin domain-containing protein</fullName>
    </recommendedName>
</protein>
<dbReference type="Pfam" id="PF00059">
    <property type="entry name" value="Lectin_C"/>
    <property type="match status" value="1"/>
</dbReference>
<dbReference type="OrthoDB" id="10341924at2759"/>